<proteinExistence type="predicted"/>
<reference evidence="2" key="1">
    <citation type="journal article" date="2019" name="Int. J. Syst. Evol. Microbiol.">
        <title>The Global Catalogue of Microorganisms (GCM) 10K type strain sequencing project: providing services to taxonomists for standard genome sequencing and annotation.</title>
        <authorList>
            <consortium name="The Broad Institute Genomics Platform"/>
            <consortium name="The Broad Institute Genome Sequencing Center for Infectious Disease"/>
            <person name="Wu L."/>
            <person name="Ma J."/>
        </authorList>
    </citation>
    <scope>NUCLEOTIDE SEQUENCE [LARGE SCALE GENOMIC DNA]</scope>
    <source>
        <strain evidence="2">CGMCC 1.15795</strain>
    </source>
</reference>
<evidence type="ECO:0008006" key="3">
    <source>
        <dbReference type="Google" id="ProtNLM"/>
    </source>
</evidence>
<comment type="caution">
    <text evidence="1">The sequence shown here is derived from an EMBL/GenBank/DDBJ whole genome shotgun (WGS) entry which is preliminary data.</text>
</comment>
<gene>
    <name evidence="1" type="ORF">ACFSDX_09515</name>
</gene>
<accession>A0ABW4QSX2</accession>
<sequence>MKSTFFYFMGSLLLVGGLAACHEKASAPQTPQAGFFVRATKDAAPWAAPGTGTYSKARREFSVLGQAGDAAKAEAFALNFALPAWPQPAPVRALPAAWRVLLGYDALTNSYATADAASLPKVEITRLDTVSKVVEGRFSAPLVREKQWTAKTETMALTDGTFRVHYTTVP</sequence>
<dbReference type="EMBL" id="JBHUFD010000003">
    <property type="protein sequence ID" value="MFD1872668.1"/>
    <property type="molecule type" value="Genomic_DNA"/>
</dbReference>
<keyword evidence="2" id="KW-1185">Reference proteome</keyword>
<evidence type="ECO:0000313" key="1">
    <source>
        <dbReference type="EMBL" id="MFD1872668.1"/>
    </source>
</evidence>
<dbReference type="PROSITE" id="PS51257">
    <property type="entry name" value="PROKAR_LIPOPROTEIN"/>
    <property type="match status" value="1"/>
</dbReference>
<dbReference type="Proteomes" id="UP001597197">
    <property type="component" value="Unassembled WGS sequence"/>
</dbReference>
<name>A0ABW4QSX2_9BACT</name>
<organism evidence="1 2">
    <name type="scientific">Hymenobacter bucti</name>
    <dbReference type="NCBI Taxonomy" id="1844114"/>
    <lineage>
        <taxon>Bacteria</taxon>
        <taxon>Pseudomonadati</taxon>
        <taxon>Bacteroidota</taxon>
        <taxon>Cytophagia</taxon>
        <taxon>Cytophagales</taxon>
        <taxon>Hymenobacteraceae</taxon>
        <taxon>Hymenobacter</taxon>
    </lineage>
</organism>
<evidence type="ECO:0000313" key="2">
    <source>
        <dbReference type="Proteomes" id="UP001597197"/>
    </source>
</evidence>
<protein>
    <recommendedName>
        <fullName evidence="3">Lipoprotein</fullName>
    </recommendedName>
</protein>
<dbReference type="RefSeq" id="WP_382313115.1">
    <property type="nucleotide sequence ID" value="NZ_JBHUFD010000003.1"/>
</dbReference>